<accession>A0A9D9HAM6</accession>
<evidence type="ECO:0000256" key="1">
    <source>
        <dbReference type="ARBA" id="ARBA00004141"/>
    </source>
</evidence>
<name>A0A9D9HAM6_9SPIR</name>
<protein>
    <submittedName>
        <fullName evidence="7">Uncharacterized protein</fullName>
    </submittedName>
</protein>
<dbReference type="EMBL" id="JADIMU010000025">
    <property type="protein sequence ID" value="MBO8442893.1"/>
    <property type="molecule type" value="Genomic_DNA"/>
</dbReference>
<keyword evidence="2 5" id="KW-0812">Transmembrane</keyword>
<dbReference type="Proteomes" id="UP000823633">
    <property type="component" value="Unassembled WGS sequence"/>
</dbReference>
<keyword evidence="4 5" id="KW-0472">Membrane</keyword>
<evidence type="ECO:0000256" key="3">
    <source>
        <dbReference type="ARBA" id="ARBA00022989"/>
    </source>
</evidence>
<evidence type="ECO:0000313" key="8">
    <source>
        <dbReference type="Proteomes" id="UP000823633"/>
    </source>
</evidence>
<keyword evidence="3 5" id="KW-1133">Transmembrane helix</keyword>
<feature type="signal peptide" evidence="6">
    <location>
        <begin position="1"/>
        <end position="20"/>
    </location>
</feature>
<evidence type="ECO:0000256" key="6">
    <source>
        <dbReference type="SAM" id="SignalP"/>
    </source>
</evidence>
<dbReference type="GO" id="GO:0016020">
    <property type="term" value="C:membrane"/>
    <property type="evidence" value="ECO:0007669"/>
    <property type="project" value="UniProtKB-SubCell"/>
</dbReference>
<comment type="subcellular location">
    <subcellularLocation>
        <location evidence="1">Membrane</location>
        <topology evidence="1">Multi-pass membrane protein</topology>
    </subcellularLocation>
</comment>
<evidence type="ECO:0000313" key="7">
    <source>
        <dbReference type="EMBL" id="MBO8442893.1"/>
    </source>
</evidence>
<sequence length="75" mass="7973">MKKIISIALIAMVAMVGVFANGASESSSDGSTTLTFAVWDYSQNTYFSALIPVLVVFLAFQRFFVEGIASSGLKG</sequence>
<reference evidence="7" key="1">
    <citation type="submission" date="2020-10" db="EMBL/GenBank/DDBJ databases">
        <authorList>
            <person name="Gilroy R."/>
        </authorList>
    </citation>
    <scope>NUCLEOTIDE SEQUENCE</scope>
    <source>
        <strain evidence="7">11167</strain>
    </source>
</reference>
<reference evidence="7" key="2">
    <citation type="journal article" date="2021" name="PeerJ">
        <title>Extensive microbial diversity within the chicken gut microbiome revealed by metagenomics and culture.</title>
        <authorList>
            <person name="Gilroy R."/>
            <person name="Ravi A."/>
            <person name="Getino M."/>
            <person name="Pursley I."/>
            <person name="Horton D.L."/>
            <person name="Alikhan N.F."/>
            <person name="Baker D."/>
            <person name="Gharbi K."/>
            <person name="Hall N."/>
            <person name="Watson M."/>
            <person name="Adriaenssens E.M."/>
            <person name="Foster-Nyarko E."/>
            <person name="Jarju S."/>
            <person name="Secka A."/>
            <person name="Antonio M."/>
            <person name="Oren A."/>
            <person name="Chaudhuri R.R."/>
            <person name="La Ragione R."/>
            <person name="Hildebrand F."/>
            <person name="Pallen M.J."/>
        </authorList>
    </citation>
    <scope>NUCLEOTIDE SEQUENCE</scope>
    <source>
        <strain evidence="7">11167</strain>
    </source>
</reference>
<evidence type="ECO:0000256" key="5">
    <source>
        <dbReference type="SAM" id="Phobius"/>
    </source>
</evidence>
<dbReference type="AlphaFoldDB" id="A0A9D9HAM6"/>
<gene>
    <name evidence="7" type="ORF">IAC42_03955</name>
</gene>
<keyword evidence="6" id="KW-0732">Signal</keyword>
<comment type="caution">
    <text evidence="7">The sequence shown here is derived from an EMBL/GenBank/DDBJ whole genome shotgun (WGS) entry which is preliminary data.</text>
</comment>
<evidence type="ECO:0000256" key="4">
    <source>
        <dbReference type="ARBA" id="ARBA00023136"/>
    </source>
</evidence>
<feature type="chain" id="PRO_5039028612" evidence="6">
    <location>
        <begin position="21"/>
        <end position="75"/>
    </location>
</feature>
<proteinExistence type="predicted"/>
<organism evidence="7 8">
    <name type="scientific">Candidatus Aphodenecus pullistercoris</name>
    <dbReference type="NCBI Taxonomy" id="2840669"/>
    <lineage>
        <taxon>Bacteria</taxon>
        <taxon>Pseudomonadati</taxon>
        <taxon>Spirochaetota</taxon>
        <taxon>Spirochaetia</taxon>
        <taxon>Spirochaetales</taxon>
        <taxon>Candidatus Aphodenecus</taxon>
    </lineage>
</organism>
<dbReference type="InterPro" id="IPR035906">
    <property type="entry name" value="MetI-like_sf"/>
</dbReference>
<feature type="transmembrane region" description="Helical" evidence="5">
    <location>
        <begin position="46"/>
        <end position="65"/>
    </location>
</feature>
<dbReference type="SUPFAM" id="SSF161098">
    <property type="entry name" value="MetI-like"/>
    <property type="match status" value="1"/>
</dbReference>
<evidence type="ECO:0000256" key="2">
    <source>
        <dbReference type="ARBA" id="ARBA00022692"/>
    </source>
</evidence>